<evidence type="ECO:0000259" key="2">
    <source>
        <dbReference type="Pfam" id="PF13839"/>
    </source>
</evidence>
<gene>
    <name evidence="3" type="ORF">ILEXP_LOCUS51168</name>
</gene>
<dbReference type="PANTHER" id="PTHR32285">
    <property type="entry name" value="PROTEIN TRICHOME BIREFRINGENCE-LIKE 9-RELATED"/>
    <property type="match status" value="1"/>
</dbReference>
<dbReference type="Proteomes" id="UP001642360">
    <property type="component" value="Unassembled WGS sequence"/>
</dbReference>
<reference evidence="3 4" key="1">
    <citation type="submission" date="2024-02" db="EMBL/GenBank/DDBJ databases">
        <authorList>
            <person name="Vignale AGUSTIN F."/>
            <person name="Sosa J E."/>
            <person name="Modenutti C."/>
        </authorList>
    </citation>
    <scope>NUCLEOTIDE SEQUENCE [LARGE SCALE GENOMIC DNA]</scope>
</reference>
<comment type="caution">
    <text evidence="3">The sequence shown here is derived from an EMBL/GenBank/DDBJ whole genome shotgun (WGS) entry which is preliminary data.</text>
</comment>
<keyword evidence="4" id="KW-1185">Reference proteome</keyword>
<dbReference type="AlphaFoldDB" id="A0ABC8UJA8"/>
<evidence type="ECO:0000313" key="4">
    <source>
        <dbReference type="Proteomes" id="UP001642360"/>
    </source>
</evidence>
<feature type="domain" description="Trichome birefringence-like C-terminal" evidence="2">
    <location>
        <begin position="64"/>
        <end position="157"/>
    </location>
</feature>
<evidence type="ECO:0000256" key="1">
    <source>
        <dbReference type="ARBA" id="ARBA00007727"/>
    </source>
</evidence>
<evidence type="ECO:0000313" key="3">
    <source>
        <dbReference type="EMBL" id="CAK9181128.1"/>
    </source>
</evidence>
<comment type="similarity">
    <text evidence="1">Belongs to the PC-esterase family. TBL subfamily.</text>
</comment>
<protein>
    <recommendedName>
        <fullName evidence="2">Trichome birefringence-like C-terminal domain-containing protein</fullName>
    </recommendedName>
</protein>
<proteinExistence type="inferred from homology"/>
<organism evidence="3 4">
    <name type="scientific">Ilex paraguariensis</name>
    <name type="common">yerba mate</name>
    <dbReference type="NCBI Taxonomy" id="185542"/>
    <lineage>
        <taxon>Eukaryota</taxon>
        <taxon>Viridiplantae</taxon>
        <taxon>Streptophyta</taxon>
        <taxon>Embryophyta</taxon>
        <taxon>Tracheophyta</taxon>
        <taxon>Spermatophyta</taxon>
        <taxon>Magnoliopsida</taxon>
        <taxon>eudicotyledons</taxon>
        <taxon>Gunneridae</taxon>
        <taxon>Pentapetalae</taxon>
        <taxon>asterids</taxon>
        <taxon>campanulids</taxon>
        <taxon>Aquifoliales</taxon>
        <taxon>Aquifoliaceae</taxon>
        <taxon>Ilex</taxon>
    </lineage>
</organism>
<sequence>DFGVKVMLQQNLFLVDIVKENVGIVLKLDSIEDGIIFKLEGDCTRIWIGWLLLRRHSLHGLAGGSEWNEPRAKACLGQKEPILSSTYHGIVPPAVAIVERVLSRIRKPVKLPNITHLSQLRKDGHPSIYVVSSPTGLDCTHWCVTGVPDTWNQILYNTIL</sequence>
<dbReference type="InterPro" id="IPR026057">
    <property type="entry name" value="TBL_C"/>
</dbReference>
<dbReference type="InterPro" id="IPR029962">
    <property type="entry name" value="TBL"/>
</dbReference>
<dbReference type="Pfam" id="PF13839">
    <property type="entry name" value="PC-Esterase"/>
    <property type="match status" value="1"/>
</dbReference>
<feature type="non-terminal residue" evidence="3">
    <location>
        <position position="1"/>
    </location>
</feature>
<accession>A0ABC8UJA8</accession>
<dbReference type="PANTHER" id="PTHR32285:SF58">
    <property type="entry name" value="PROTEIN TRICHOME BIREFRINGENCE-LIKE 41"/>
    <property type="match status" value="1"/>
</dbReference>
<name>A0ABC8UJA8_9AQUA</name>
<dbReference type="EMBL" id="CAUOFW020007946">
    <property type="protein sequence ID" value="CAK9181128.1"/>
    <property type="molecule type" value="Genomic_DNA"/>
</dbReference>